<sequence>MEIEKQKKLSKRKQYTANILTRMIKGGLKKKVNETEQIEVGQFRRLVRGMHVNLNGKPHLFSNQLLLEVSQTENKYNIPMVTSYRAYETFFKKLIEEDSLPESSKHLSIGEIMKEFKHGGNTVESYEVYRKRQKGKKPPLKLSKVKYEELTKDLSEDEIKKKGYYSYRNTTNVAVGSIEPFFDLLPEKFIEKHFYLREYKRLREMKMDPALHNQELLDLRQELIASNCVKTIELDNEDLSAYAPLKDVMYFAPYERYKNPESYLHISAHECVHSTGHYKKKNRFLVESKVNKKTGKSMIVLLPTTALDYDQEELTADSGATRVLVKLGIRSTFGASVRYNDGYSTELIKHPERLVEGYENGIEGSDYVLTNFYNYRIENALKELEDYGIKFEQELVAEGMTVETTFLSVKDKESFTIVTDQIDYHKFETDKSELLERIADNAYFSDEPDDRDEAVKKSLMKLIEAKVSLDTLKGEKLTQKPLPELELDEPKQDKKLTKKSRSSLTM</sequence>
<evidence type="ECO:0000313" key="4">
    <source>
        <dbReference type="Proteomes" id="UP000183794"/>
    </source>
</evidence>
<feature type="region of interest" description="Disordered" evidence="1">
    <location>
        <begin position="478"/>
        <end position="506"/>
    </location>
</feature>
<evidence type="ECO:0000256" key="1">
    <source>
        <dbReference type="SAM" id="MobiDB-lite"/>
    </source>
</evidence>
<evidence type="ECO:0000259" key="2">
    <source>
        <dbReference type="Pfam" id="PF18818"/>
    </source>
</evidence>
<organism evidence="3 4">
    <name type="scientific">Moritella viscosa</name>
    <dbReference type="NCBI Taxonomy" id="80854"/>
    <lineage>
        <taxon>Bacteria</taxon>
        <taxon>Pseudomonadati</taxon>
        <taxon>Pseudomonadota</taxon>
        <taxon>Gammaproteobacteria</taxon>
        <taxon>Alteromonadales</taxon>
        <taxon>Moritellaceae</taxon>
        <taxon>Moritella</taxon>
    </lineage>
</organism>
<reference evidence="3 4" key="1">
    <citation type="submission" date="2016-11" db="EMBL/GenBank/DDBJ databases">
        <authorList>
            <person name="Jaros S."/>
            <person name="Januszkiewicz K."/>
            <person name="Wedrychowicz H."/>
        </authorList>
    </citation>
    <scope>NUCLEOTIDE SEQUENCE [LARGE SCALE GENOMIC DNA]</scope>
    <source>
        <strain evidence="3">NVI 5450</strain>
    </source>
</reference>
<proteinExistence type="predicted"/>
<evidence type="ECO:0000313" key="3">
    <source>
        <dbReference type="EMBL" id="SGY94944.1"/>
    </source>
</evidence>
<protein>
    <recommendedName>
        <fullName evidence="2">Polyvalent protein metallopeptidase domain-containing protein</fullName>
    </recommendedName>
</protein>
<dbReference type="Pfam" id="PF18818">
    <property type="entry name" value="MPTase-PolyVal"/>
    <property type="match status" value="1"/>
</dbReference>
<accession>A0A1K9ZDU9</accession>
<name>A0A1K9ZDU9_9GAMM</name>
<feature type="domain" description="Polyvalent protein metallopeptidase" evidence="2">
    <location>
        <begin position="231"/>
        <end position="341"/>
    </location>
</feature>
<gene>
    <name evidence="3" type="ORF">NVI5450_1647</name>
</gene>
<dbReference type="AlphaFoldDB" id="A0A1K9ZDU9"/>
<dbReference type="RefSeq" id="WP_075518134.1">
    <property type="nucleotide sequence ID" value="NZ_FPLD01000051.1"/>
</dbReference>
<dbReference type="InterPro" id="IPR041459">
    <property type="entry name" value="MPTase-PolyVal"/>
</dbReference>
<dbReference type="OrthoDB" id="9792687at2"/>
<dbReference type="EMBL" id="FPLD01000051">
    <property type="protein sequence ID" value="SGY94944.1"/>
    <property type="molecule type" value="Genomic_DNA"/>
</dbReference>
<feature type="compositionally biased region" description="Basic residues" evidence="1">
    <location>
        <begin position="496"/>
        <end position="506"/>
    </location>
</feature>
<dbReference type="Proteomes" id="UP000183794">
    <property type="component" value="Unassembled WGS sequence"/>
</dbReference>